<feature type="transmembrane region" description="Helical" evidence="2">
    <location>
        <begin position="674"/>
        <end position="693"/>
    </location>
</feature>
<dbReference type="InterPro" id="IPR010255">
    <property type="entry name" value="Haem_peroxidase_sf"/>
</dbReference>
<evidence type="ECO:0000313" key="4">
    <source>
        <dbReference type="Proteomes" id="UP001235939"/>
    </source>
</evidence>
<keyword evidence="4" id="KW-1185">Reference proteome</keyword>
<keyword evidence="2" id="KW-1133">Transmembrane helix</keyword>
<dbReference type="Pfam" id="PF03098">
    <property type="entry name" value="An_peroxidase"/>
    <property type="match status" value="1"/>
</dbReference>
<dbReference type="Gene3D" id="1.10.640.10">
    <property type="entry name" value="Haem peroxidase domain superfamily, animal type"/>
    <property type="match status" value="1"/>
</dbReference>
<dbReference type="PANTHER" id="PTHR11475:SF144">
    <property type="entry name" value="NAD(P)H OXIDASE (H2O2-FORMING)"/>
    <property type="match status" value="1"/>
</dbReference>
<keyword evidence="1" id="KW-0575">Peroxidase</keyword>
<keyword evidence="2" id="KW-0472">Membrane</keyword>
<protein>
    <submittedName>
        <fullName evidence="3">Bli-3</fullName>
    </submittedName>
</protein>
<dbReference type="PROSITE" id="PS50292">
    <property type="entry name" value="PEROXIDASE_3"/>
    <property type="match status" value="1"/>
</dbReference>
<evidence type="ECO:0000256" key="1">
    <source>
        <dbReference type="ARBA" id="ARBA00022559"/>
    </source>
</evidence>
<dbReference type="Proteomes" id="UP001235939">
    <property type="component" value="Chromosome 12"/>
</dbReference>
<proteinExistence type="predicted"/>
<accession>A0ABY6L235</accession>
<dbReference type="PANTHER" id="PTHR11475">
    <property type="entry name" value="OXIDASE/PEROXIDASE"/>
    <property type="match status" value="1"/>
</dbReference>
<keyword evidence="2" id="KW-0812">Transmembrane</keyword>
<sequence>MVMGWSSRPIGQLVTSEILMASESGCPIEFHKIEIDACDEMFDKNCQGGRYMPFHRARYDHRTGQSPNNPREQMGITYMETIVVLKMGITYMETIVVLKMVVTYMETIVVLKMGITYMETIVVLKMGITYMETIVVLKMGVRYMETIVVLKMGITYMETIVVLKMRVTYMETIVVLKITYMETINVLKIGVTYMETIAVLKMRMGVTYMETIVVLKMGVTYMETIVVLKMGITYMETIVVQKMGVTYMETIVVLKMGLNLMTSWIDGSFVYSTSEAWVNAMRSFRNGSFRTEGTYPPRNKDRVPLFNSPPAQYLGMLSPERMFLLGDPRTNQNPALLAFGILFFRWHNTLAARFQAQHPDWSDEEIFQQARRWVIASLQNIILYEYLPVLLKEDVSPYAGYKPDVHPGVSHVFQSAAFRFGHTMIPPGLYRRDKKCNFRRTRSGYPAVRLCTTWWNAEEVLMEAGIEELLLGLASQISEREDAVLCSDVRDKLFGPMDFTRRDLAALNIMRGRDNGVADYNSVRRAYQLSPVTNWTELAGSESMGLTLSKQYTSINDVDVYVGGMLETDLDGRPGPLFRRVIREQFERLRDADRFWFENTENGLFTKAEVAEIRNITLWDVIVNSTDVPADAVQKQVFAWQEGDPCPQPFQLRGADLEPCMILGGFHYFQGNEVAFTFACIGLLFVPLCKFLTNTLTSTYIRIEI</sequence>
<gene>
    <name evidence="3" type="ORF">LAZ67_12002859</name>
</gene>
<evidence type="ECO:0000256" key="2">
    <source>
        <dbReference type="SAM" id="Phobius"/>
    </source>
</evidence>
<organism evidence="3 4">
    <name type="scientific">Cordylochernes scorpioides</name>
    <dbReference type="NCBI Taxonomy" id="51811"/>
    <lineage>
        <taxon>Eukaryota</taxon>
        <taxon>Metazoa</taxon>
        <taxon>Ecdysozoa</taxon>
        <taxon>Arthropoda</taxon>
        <taxon>Chelicerata</taxon>
        <taxon>Arachnida</taxon>
        <taxon>Pseudoscorpiones</taxon>
        <taxon>Cheliferoidea</taxon>
        <taxon>Chernetidae</taxon>
        <taxon>Cordylochernes</taxon>
    </lineage>
</organism>
<dbReference type="InterPro" id="IPR019791">
    <property type="entry name" value="Haem_peroxidase_animal"/>
</dbReference>
<dbReference type="SUPFAM" id="SSF48113">
    <property type="entry name" value="Heme-dependent peroxidases"/>
    <property type="match status" value="1"/>
</dbReference>
<dbReference type="InterPro" id="IPR037120">
    <property type="entry name" value="Haem_peroxidase_sf_animal"/>
</dbReference>
<name>A0ABY6L235_9ARAC</name>
<reference evidence="3 4" key="1">
    <citation type="submission" date="2022-01" db="EMBL/GenBank/DDBJ databases">
        <title>A chromosomal length assembly of Cordylochernes scorpioides.</title>
        <authorList>
            <person name="Zeh D."/>
            <person name="Zeh J."/>
        </authorList>
    </citation>
    <scope>NUCLEOTIDE SEQUENCE [LARGE SCALE GENOMIC DNA]</scope>
    <source>
        <strain evidence="3">IN4F17</strain>
        <tissue evidence="3">Whole Body</tissue>
    </source>
</reference>
<evidence type="ECO:0000313" key="3">
    <source>
        <dbReference type="EMBL" id="UYV75198.1"/>
    </source>
</evidence>
<keyword evidence="1" id="KW-0560">Oxidoreductase</keyword>
<dbReference type="EMBL" id="CP092874">
    <property type="protein sequence ID" value="UYV75198.1"/>
    <property type="molecule type" value="Genomic_DNA"/>
</dbReference>
<dbReference type="PRINTS" id="PR00457">
    <property type="entry name" value="ANPEROXIDASE"/>
</dbReference>